<sequence length="369" mass="41679">MNMKIDKMNPNEIISKFKKDLENFKNAKIKCGIIGRSGTGKSSLINAIAGEEIAEVGEIETTMDINEPIELNGLLFFDLPGCSTTKFPKEKYIEEFEIKDFDCVILVTSDRFYEDDLYLIQELIKIKKPVFAVRTKIDFSIERGLKRGISAEETYKKVYDNIAENLKGNKVNGIYLTSADYPKEYDFSKLLEDIFFSLSDFKKERFIADINITSQRILEEKRRIAEKIVMRYSALAAANGINPIPGVDIGLDIALMVKMSQEVQTIYGLNKEQQEFNIQFLDKKSAKFIASKVLQYTSRYGGRDAIMILLKKVSTTIATKTASKWLPFVGQAIAAGIGFKMTSWIGKDMIKEAEEIAVETFEALKVSGS</sequence>
<dbReference type="InterPro" id="IPR051515">
    <property type="entry name" value="IRG"/>
</dbReference>
<feature type="domain" description="IRG-type G" evidence="4">
    <location>
        <begin position="27"/>
        <end position="197"/>
    </location>
</feature>
<evidence type="ECO:0000256" key="3">
    <source>
        <dbReference type="ARBA" id="ARBA00023134"/>
    </source>
</evidence>
<keyword evidence="1" id="KW-0547">Nucleotide-binding</keyword>
<dbReference type="PROSITE" id="PS51716">
    <property type="entry name" value="G_IRG"/>
    <property type="match status" value="1"/>
</dbReference>
<evidence type="ECO:0000256" key="1">
    <source>
        <dbReference type="ARBA" id="ARBA00022741"/>
    </source>
</evidence>
<evidence type="ECO:0000313" key="6">
    <source>
        <dbReference type="Proteomes" id="UP000293952"/>
    </source>
</evidence>
<dbReference type="InterPro" id="IPR027417">
    <property type="entry name" value="P-loop_NTPase"/>
</dbReference>
<keyword evidence="2" id="KW-0378">Hydrolase</keyword>
<evidence type="ECO:0000259" key="4">
    <source>
        <dbReference type="PROSITE" id="PS51716"/>
    </source>
</evidence>
<dbReference type="Pfam" id="PF05049">
    <property type="entry name" value="IIGP"/>
    <property type="match status" value="1"/>
</dbReference>
<dbReference type="InterPro" id="IPR007743">
    <property type="entry name" value="Immunity-related_GTPase-like"/>
</dbReference>
<organism evidence="5 6">
    <name type="scientific">Brumimicrobium glaciale</name>
    <dbReference type="NCBI Taxonomy" id="200475"/>
    <lineage>
        <taxon>Bacteria</taxon>
        <taxon>Pseudomonadati</taxon>
        <taxon>Bacteroidota</taxon>
        <taxon>Flavobacteriia</taxon>
        <taxon>Flavobacteriales</taxon>
        <taxon>Crocinitomicaceae</taxon>
        <taxon>Brumimicrobium</taxon>
    </lineage>
</organism>
<keyword evidence="3" id="KW-0342">GTP-binding</keyword>
<dbReference type="InterPro" id="IPR030385">
    <property type="entry name" value="G_IRG_dom"/>
</dbReference>
<protein>
    <submittedName>
        <fullName evidence="5">ATP-binding cassette domain-containing protein</fullName>
    </submittedName>
</protein>
<dbReference type="EMBL" id="SETE01000005">
    <property type="protein sequence ID" value="RYM32824.1"/>
    <property type="molecule type" value="Genomic_DNA"/>
</dbReference>
<evidence type="ECO:0000313" key="5">
    <source>
        <dbReference type="EMBL" id="RYM32824.1"/>
    </source>
</evidence>
<comment type="caution">
    <text evidence="5">The sequence shown here is derived from an EMBL/GenBank/DDBJ whole genome shotgun (WGS) entry which is preliminary data.</text>
</comment>
<keyword evidence="5" id="KW-0067">ATP-binding</keyword>
<dbReference type="GO" id="GO:0005524">
    <property type="term" value="F:ATP binding"/>
    <property type="evidence" value="ECO:0007669"/>
    <property type="project" value="UniProtKB-KW"/>
</dbReference>
<keyword evidence="6" id="KW-1185">Reference proteome</keyword>
<evidence type="ECO:0000256" key="2">
    <source>
        <dbReference type="ARBA" id="ARBA00022801"/>
    </source>
</evidence>
<dbReference type="PANTHER" id="PTHR32341:SF10">
    <property type="entry name" value="INTERFERON-INDUCIBLE GTPASE 5"/>
    <property type="match status" value="1"/>
</dbReference>
<accession>A0A4Q4KKJ4</accession>
<dbReference type="GO" id="GO:0005525">
    <property type="term" value="F:GTP binding"/>
    <property type="evidence" value="ECO:0007669"/>
    <property type="project" value="UniProtKB-KW"/>
</dbReference>
<reference evidence="5 6" key="1">
    <citation type="submission" date="2019-02" db="EMBL/GenBank/DDBJ databases">
        <title>Genome sequence of the sea-ice species Brumimicrobium glaciale.</title>
        <authorList>
            <person name="Bowman J.P."/>
        </authorList>
    </citation>
    <scope>NUCLEOTIDE SEQUENCE [LARGE SCALE GENOMIC DNA]</scope>
    <source>
        <strain evidence="5 6">IC156</strain>
    </source>
</reference>
<dbReference type="Gene3D" id="3.40.50.300">
    <property type="entry name" value="P-loop containing nucleotide triphosphate hydrolases"/>
    <property type="match status" value="1"/>
</dbReference>
<dbReference type="SUPFAM" id="SSF52540">
    <property type="entry name" value="P-loop containing nucleoside triphosphate hydrolases"/>
    <property type="match status" value="1"/>
</dbReference>
<dbReference type="OrthoDB" id="9255830at2"/>
<dbReference type="PANTHER" id="PTHR32341">
    <property type="entry name" value="INTERFERON-INDUCIBLE GTPASE"/>
    <property type="match status" value="1"/>
</dbReference>
<dbReference type="GO" id="GO:0016787">
    <property type="term" value="F:hydrolase activity"/>
    <property type="evidence" value="ECO:0007669"/>
    <property type="project" value="UniProtKB-KW"/>
</dbReference>
<dbReference type="GO" id="GO:0016020">
    <property type="term" value="C:membrane"/>
    <property type="evidence" value="ECO:0007669"/>
    <property type="project" value="InterPro"/>
</dbReference>
<dbReference type="AlphaFoldDB" id="A0A4Q4KKJ4"/>
<gene>
    <name evidence="5" type="ORF">ERX46_12240</name>
</gene>
<dbReference type="Proteomes" id="UP000293952">
    <property type="component" value="Unassembled WGS sequence"/>
</dbReference>
<proteinExistence type="predicted"/>
<name>A0A4Q4KKJ4_9FLAO</name>